<reference evidence="2 3" key="1">
    <citation type="submission" date="2020-08" db="EMBL/GenBank/DDBJ databases">
        <title>Genomic Encyclopedia of Type Strains, Phase IV (KMG-IV): sequencing the most valuable type-strain genomes for metagenomic binning, comparative biology and taxonomic classification.</title>
        <authorList>
            <person name="Goeker M."/>
        </authorList>
    </citation>
    <scope>NUCLEOTIDE SEQUENCE [LARGE SCALE GENOMIC DNA]</scope>
    <source>
        <strain evidence="2 3">DSM 45385</strain>
    </source>
</reference>
<dbReference type="PANTHER" id="PTHR42103">
    <property type="entry name" value="ALPHA/BETA-HYDROLASES SUPERFAMILY PROTEIN"/>
    <property type="match status" value="1"/>
</dbReference>
<proteinExistence type="predicted"/>
<dbReference type="PANTHER" id="PTHR42103:SF2">
    <property type="entry name" value="AB HYDROLASE-1 DOMAIN-CONTAINING PROTEIN"/>
    <property type="match status" value="1"/>
</dbReference>
<sequence length="237" mass="26208">MEIRAASVLPARREPIELHTGDGLTLVGELAQPEGRDPVATLVTLHPLPTHGGFMDSHVYKKAANRLPALADLAVLRFNTRGTSSERGTSEGAFDGGEGERYDVAAALEYAEYHDLPRVWVVGWSFGTELALKWARDPLVEGAILMSPPLHRAVDADLDAWAEFGRPMTVLVPEFDDYLRPEEARRRFARVPQADVVAVEGAKHLWVGEPYVRIALNEIVKRVNPERHPLPTEVPEG</sequence>
<evidence type="ECO:0000313" key="2">
    <source>
        <dbReference type="EMBL" id="MBB5079912.1"/>
    </source>
</evidence>
<dbReference type="EMBL" id="JACHIN010000007">
    <property type="protein sequence ID" value="MBB5079912.1"/>
    <property type="molecule type" value="Genomic_DNA"/>
</dbReference>
<dbReference type="Gene3D" id="3.40.50.1820">
    <property type="entry name" value="alpha/beta hydrolase"/>
    <property type="match status" value="1"/>
</dbReference>
<dbReference type="Pfam" id="PF12697">
    <property type="entry name" value="Abhydrolase_6"/>
    <property type="match status" value="1"/>
</dbReference>
<dbReference type="Proteomes" id="UP000568380">
    <property type="component" value="Unassembled WGS sequence"/>
</dbReference>
<accession>A0A7W8A5F6</accession>
<comment type="caution">
    <text evidence="2">The sequence shown here is derived from an EMBL/GenBank/DDBJ whole genome shotgun (WGS) entry which is preliminary data.</text>
</comment>
<dbReference type="RefSeq" id="WP_184965899.1">
    <property type="nucleotide sequence ID" value="NZ_JACHIN010000007.1"/>
</dbReference>
<dbReference type="GO" id="GO:0003824">
    <property type="term" value="F:catalytic activity"/>
    <property type="evidence" value="ECO:0007669"/>
    <property type="project" value="UniProtKB-ARBA"/>
</dbReference>
<dbReference type="AlphaFoldDB" id="A0A7W8A5F6"/>
<organism evidence="2 3">
    <name type="scientific">Nonomuraea endophytica</name>
    <dbReference type="NCBI Taxonomy" id="714136"/>
    <lineage>
        <taxon>Bacteria</taxon>
        <taxon>Bacillati</taxon>
        <taxon>Actinomycetota</taxon>
        <taxon>Actinomycetes</taxon>
        <taxon>Streptosporangiales</taxon>
        <taxon>Streptosporangiaceae</taxon>
        <taxon>Nonomuraea</taxon>
    </lineage>
</organism>
<protein>
    <recommendedName>
        <fullName evidence="1">AB hydrolase-1 domain-containing protein</fullName>
    </recommendedName>
</protein>
<evidence type="ECO:0000313" key="3">
    <source>
        <dbReference type="Proteomes" id="UP000568380"/>
    </source>
</evidence>
<feature type="domain" description="AB hydrolase-1" evidence="1">
    <location>
        <begin position="51"/>
        <end position="159"/>
    </location>
</feature>
<dbReference type="SUPFAM" id="SSF53474">
    <property type="entry name" value="alpha/beta-Hydrolases"/>
    <property type="match status" value="1"/>
</dbReference>
<keyword evidence="3" id="KW-1185">Reference proteome</keyword>
<gene>
    <name evidence="2" type="ORF">HNR40_005398</name>
</gene>
<dbReference type="InterPro" id="IPR029058">
    <property type="entry name" value="AB_hydrolase_fold"/>
</dbReference>
<name>A0A7W8A5F6_9ACTN</name>
<evidence type="ECO:0000259" key="1">
    <source>
        <dbReference type="Pfam" id="PF12697"/>
    </source>
</evidence>
<dbReference type="InterPro" id="IPR000073">
    <property type="entry name" value="AB_hydrolase_1"/>
</dbReference>